<evidence type="ECO:0000259" key="2">
    <source>
        <dbReference type="PROSITE" id="PS50975"/>
    </source>
</evidence>
<dbReference type="InterPro" id="IPR048764">
    <property type="entry name" value="PylC_N"/>
</dbReference>
<comment type="caution">
    <text evidence="3">The sequence shown here is derived from an EMBL/GenBank/DDBJ whole genome shotgun (WGS) entry which is preliminary data.</text>
</comment>
<dbReference type="Gene3D" id="3.30.1490.20">
    <property type="entry name" value="ATP-grasp fold, A domain"/>
    <property type="match status" value="1"/>
</dbReference>
<evidence type="ECO:0000256" key="1">
    <source>
        <dbReference type="PROSITE-ProRule" id="PRU00409"/>
    </source>
</evidence>
<dbReference type="InterPro" id="IPR011761">
    <property type="entry name" value="ATP-grasp"/>
</dbReference>
<dbReference type="Gene3D" id="3.30.470.20">
    <property type="entry name" value="ATP-grasp fold, B domain"/>
    <property type="match status" value="1"/>
</dbReference>
<evidence type="ECO:0000313" key="3">
    <source>
        <dbReference type="EMBL" id="MFD2726442.1"/>
    </source>
</evidence>
<protein>
    <submittedName>
        <fullName evidence="3">ATP-grasp domain-containing protein</fullName>
    </submittedName>
</protein>
<keyword evidence="4" id="KW-1185">Reference proteome</keyword>
<dbReference type="RefSeq" id="WP_380291378.1">
    <property type="nucleotide sequence ID" value="NZ_JBHULY010000016.1"/>
</dbReference>
<dbReference type="InterPro" id="IPR013815">
    <property type="entry name" value="ATP_grasp_subdomain_1"/>
</dbReference>
<sequence>MNNILITSAGRRVSLVKAFQSELSYIFPGAKVFVADLRTDLSAAAQIVDKAFDICRITDPDYIPMLLDICVQNEVKLVIPTLDTELSVMAKSKSLFDDKGITLMVSDEALIQVSDNKVNTEKFFDKLDIPVGRIYTKDNYKLPVYIKPFNGSRSIDNFIIKKESDFSEKHFSEDRFLFFEYLDHDIYEEYTCDLYYDKNGDLKCAVPRKRIEVRGGEVSKGITKKDAVYDYINSKLTKLEGARGCITFQFFKNKENDDIRGIEINARFGGGYPLTYLAGGNFPKWIIEEYLCDKSVEKFQNWEEDLLMLRYDAEVLVHGHKA</sequence>
<dbReference type="Pfam" id="PF21360">
    <property type="entry name" value="PylC-like_N"/>
    <property type="match status" value="1"/>
</dbReference>
<dbReference type="EMBL" id="JBHULY010000016">
    <property type="protein sequence ID" value="MFD2726442.1"/>
    <property type="molecule type" value="Genomic_DNA"/>
</dbReference>
<keyword evidence="1" id="KW-0547">Nucleotide-binding</keyword>
<name>A0ABW5TB00_9FLAO</name>
<dbReference type="SUPFAM" id="SSF56059">
    <property type="entry name" value="Glutathione synthetase ATP-binding domain-like"/>
    <property type="match status" value="1"/>
</dbReference>
<dbReference type="PROSITE" id="PS50975">
    <property type="entry name" value="ATP_GRASP"/>
    <property type="match status" value="1"/>
</dbReference>
<organism evidence="3 4">
    <name type="scientific">Hyunsoonleella rubra</name>
    <dbReference type="NCBI Taxonomy" id="1737062"/>
    <lineage>
        <taxon>Bacteria</taxon>
        <taxon>Pseudomonadati</taxon>
        <taxon>Bacteroidota</taxon>
        <taxon>Flavobacteriia</taxon>
        <taxon>Flavobacteriales</taxon>
        <taxon>Flavobacteriaceae</taxon>
    </lineage>
</organism>
<dbReference type="Pfam" id="PF15632">
    <property type="entry name" value="ATPgrasp_Ter"/>
    <property type="match status" value="1"/>
</dbReference>
<dbReference type="Gene3D" id="3.40.50.20">
    <property type="match status" value="1"/>
</dbReference>
<feature type="domain" description="ATP-grasp" evidence="2">
    <location>
        <begin position="108"/>
        <end position="291"/>
    </location>
</feature>
<gene>
    <name evidence="3" type="ORF">ACFSR8_09470</name>
</gene>
<reference evidence="4" key="1">
    <citation type="journal article" date="2019" name="Int. J. Syst. Evol. Microbiol.">
        <title>The Global Catalogue of Microorganisms (GCM) 10K type strain sequencing project: providing services to taxonomists for standard genome sequencing and annotation.</title>
        <authorList>
            <consortium name="The Broad Institute Genomics Platform"/>
            <consortium name="The Broad Institute Genome Sequencing Center for Infectious Disease"/>
            <person name="Wu L."/>
            <person name="Ma J."/>
        </authorList>
    </citation>
    <scope>NUCLEOTIDE SEQUENCE [LARGE SCALE GENOMIC DNA]</scope>
    <source>
        <strain evidence="4">KCTC 42398</strain>
    </source>
</reference>
<keyword evidence="1" id="KW-0067">ATP-binding</keyword>
<dbReference type="Proteomes" id="UP001597476">
    <property type="component" value="Unassembled WGS sequence"/>
</dbReference>
<evidence type="ECO:0000313" key="4">
    <source>
        <dbReference type="Proteomes" id="UP001597476"/>
    </source>
</evidence>
<accession>A0ABW5TB00</accession>
<proteinExistence type="predicted"/>